<proteinExistence type="predicted"/>
<keyword evidence="2" id="KW-1185">Reference proteome</keyword>
<dbReference type="EMBL" id="CM042885">
    <property type="protein sequence ID" value="KAI4367284.1"/>
    <property type="molecule type" value="Genomic_DNA"/>
</dbReference>
<gene>
    <name evidence="1" type="ORF">MLD38_023040</name>
</gene>
<reference evidence="2" key="1">
    <citation type="journal article" date="2023" name="Front. Plant Sci.">
        <title>Chromosomal-level genome assembly of Melastoma candidum provides insights into trichome evolution.</title>
        <authorList>
            <person name="Zhong Y."/>
            <person name="Wu W."/>
            <person name="Sun C."/>
            <person name="Zou P."/>
            <person name="Liu Y."/>
            <person name="Dai S."/>
            <person name="Zhou R."/>
        </authorList>
    </citation>
    <scope>NUCLEOTIDE SEQUENCE [LARGE SCALE GENOMIC DNA]</scope>
</reference>
<dbReference type="Proteomes" id="UP001057402">
    <property type="component" value="Chromosome 6"/>
</dbReference>
<evidence type="ECO:0000313" key="2">
    <source>
        <dbReference type="Proteomes" id="UP001057402"/>
    </source>
</evidence>
<organism evidence="1 2">
    <name type="scientific">Melastoma candidum</name>
    <dbReference type="NCBI Taxonomy" id="119954"/>
    <lineage>
        <taxon>Eukaryota</taxon>
        <taxon>Viridiplantae</taxon>
        <taxon>Streptophyta</taxon>
        <taxon>Embryophyta</taxon>
        <taxon>Tracheophyta</taxon>
        <taxon>Spermatophyta</taxon>
        <taxon>Magnoliopsida</taxon>
        <taxon>eudicotyledons</taxon>
        <taxon>Gunneridae</taxon>
        <taxon>Pentapetalae</taxon>
        <taxon>rosids</taxon>
        <taxon>malvids</taxon>
        <taxon>Myrtales</taxon>
        <taxon>Melastomataceae</taxon>
        <taxon>Melastomatoideae</taxon>
        <taxon>Melastomateae</taxon>
        <taxon>Melastoma</taxon>
    </lineage>
</organism>
<comment type="caution">
    <text evidence="1">The sequence shown here is derived from an EMBL/GenBank/DDBJ whole genome shotgun (WGS) entry which is preliminary data.</text>
</comment>
<protein>
    <submittedName>
        <fullName evidence="1">Uncharacterized protein</fullName>
    </submittedName>
</protein>
<name>A0ACB9QME8_9MYRT</name>
<evidence type="ECO:0000313" key="1">
    <source>
        <dbReference type="EMBL" id="KAI4367284.1"/>
    </source>
</evidence>
<sequence length="171" mass="18459">MGLITATINKAFNGLNFNGSDSTPPGPIITQSNDVVSPPKWTFATGGGGGVVCDSIGHLPSVVFCLHLHLQLRSLLNPENWASVSLHFLLCSSVWSQGTLQDDNIPLLVWTANNFKVLFLYIFITWLLSAGESFLCSPTLKKVKVREGSTAKALTRVQMGALLILTFAKGK</sequence>
<accession>A0ACB9QME8</accession>